<evidence type="ECO:0000256" key="1">
    <source>
        <dbReference type="SAM" id="MobiDB-lite"/>
    </source>
</evidence>
<comment type="caution">
    <text evidence="2">The sequence shown here is derived from an EMBL/GenBank/DDBJ whole genome shotgun (WGS) entry which is preliminary data.</text>
</comment>
<organism evidence="2 3">
    <name type="scientific">Caldibacillus debilis</name>
    <dbReference type="NCBI Taxonomy" id="301148"/>
    <lineage>
        <taxon>Bacteria</taxon>
        <taxon>Bacillati</taxon>
        <taxon>Bacillota</taxon>
        <taxon>Bacilli</taxon>
        <taxon>Bacillales</taxon>
        <taxon>Bacillaceae</taxon>
        <taxon>Caldibacillus</taxon>
    </lineage>
</organism>
<evidence type="ECO:0000313" key="2">
    <source>
        <dbReference type="EMBL" id="REJ29040.1"/>
    </source>
</evidence>
<accession>A0A3E0K5H1</accession>
<sequence>MGGPPSPAGIPIAADPSRGRKGVFPPPTDRPNRNFRQNSGQKRINLRCKTPEFFLIRVPEPRRPSESFRQGDFLKGPPSPAPSPGTSAGLRKGRGVRPRSACPLILR</sequence>
<dbReference type="AlphaFoldDB" id="A0A3E0K5H1"/>
<evidence type="ECO:0000313" key="3">
    <source>
        <dbReference type="Proteomes" id="UP000257014"/>
    </source>
</evidence>
<reference evidence="2 3" key="1">
    <citation type="submission" date="2018-03" db="EMBL/GenBank/DDBJ databases">
        <authorList>
            <person name="Keele B.F."/>
        </authorList>
    </citation>
    <scope>NUCLEOTIDE SEQUENCE [LARGE SCALE GENOMIC DNA]</scope>
    <source>
        <strain evidence="2">ZCTH4_d</strain>
    </source>
</reference>
<gene>
    <name evidence="2" type="ORF">C6P37_07330</name>
</gene>
<proteinExistence type="predicted"/>
<feature type="region of interest" description="Disordered" evidence="1">
    <location>
        <begin position="1"/>
        <end position="107"/>
    </location>
</feature>
<protein>
    <submittedName>
        <fullName evidence="2">Uncharacterized protein</fullName>
    </submittedName>
</protein>
<name>A0A3E0K5H1_9BACI</name>
<dbReference type="Proteomes" id="UP000257014">
    <property type="component" value="Unassembled WGS sequence"/>
</dbReference>
<dbReference type="EMBL" id="QEWE01000015">
    <property type="protein sequence ID" value="REJ29040.1"/>
    <property type="molecule type" value="Genomic_DNA"/>
</dbReference>